<reference evidence="4 5" key="1">
    <citation type="submission" date="2019-03" db="EMBL/GenBank/DDBJ databases">
        <title>Whole genome sequence of a novel Rubrobacter taiwanensis strain, isolated from Yellowstone National Park.</title>
        <authorList>
            <person name="Freed S."/>
            <person name="Ramaley R.F."/>
            <person name="Kyndt J.A."/>
        </authorList>
    </citation>
    <scope>NUCLEOTIDE SEQUENCE [LARGE SCALE GENOMIC DNA]</scope>
    <source>
        <strain evidence="4 5">Yellowstone</strain>
    </source>
</reference>
<sequence length="358" mass="38524">MEGSVPDGYGLSRRRFLAASALAGALLAGCGVRREEGPAEGAGYGNYPETPEYNFVFVNHVTTNPFFTPTRYGIEDAQALVGTTSQWTGSETSNVREMVDAMNTAISGNADGIAVSIVDPDAFNGPIERALEQDIPVVAYNANGEGPGTNPALAYIGQDLFLSGVEMGKRIVELVQEGPVVLFIATPGQLNIQPRIDGAIQAIEDSGAPIEYEQIATGAELPEELSRVESYYQGHQDVRGMFAVDAGSTQAVAQIMEKYDLHAQGVRGGGYDLLPETLRLLNEGHIDFTIDQQPYLQGFYPVLQLFLYKISGGLTGPAETNTGLLFVEQEDAALYLETESRFEGDSEEQKILDPEAQG</sequence>
<dbReference type="InterPro" id="IPR028082">
    <property type="entry name" value="Peripla_BP_I"/>
</dbReference>
<comment type="caution">
    <text evidence="4">The sequence shown here is derived from an EMBL/GenBank/DDBJ whole genome shotgun (WGS) entry which is preliminary data.</text>
</comment>
<evidence type="ECO:0000313" key="4">
    <source>
        <dbReference type="EMBL" id="TCJ13678.1"/>
    </source>
</evidence>
<dbReference type="EMBL" id="SKBU01000038">
    <property type="protein sequence ID" value="TCJ13678.1"/>
    <property type="molecule type" value="Genomic_DNA"/>
</dbReference>
<dbReference type="Pfam" id="PF13407">
    <property type="entry name" value="Peripla_BP_4"/>
    <property type="match status" value="1"/>
</dbReference>
<dbReference type="PANTHER" id="PTHR30036">
    <property type="entry name" value="D-XYLOSE-BINDING PERIPLASMIC PROTEIN"/>
    <property type="match status" value="1"/>
</dbReference>
<keyword evidence="5" id="KW-1185">Reference proteome</keyword>
<evidence type="ECO:0000313" key="5">
    <source>
        <dbReference type="Proteomes" id="UP000295244"/>
    </source>
</evidence>
<dbReference type="GO" id="GO:0030288">
    <property type="term" value="C:outer membrane-bounded periplasmic space"/>
    <property type="evidence" value="ECO:0007669"/>
    <property type="project" value="TreeGrafter"/>
</dbReference>
<evidence type="ECO:0000259" key="3">
    <source>
        <dbReference type="Pfam" id="PF13407"/>
    </source>
</evidence>
<organism evidence="4 5">
    <name type="scientific">Rubrobacter taiwanensis</name>
    <dbReference type="NCBI Taxonomy" id="185139"/>
    <lineage>
        <taxon>Bacteria</taxon>
        <taxon>Bacillati</taxon>
        <taxon>Actinomycetota</taxon>
        <taxon>Rubrobacteria</taxon>
        <taxon>Rubrobacterales</taxon>
        <taxon>Rubrobacteraceae</taxon>
        <taxon>Rubrobacter</taxon>
    </lineage>
</organism>
<dbReference type="PANTHER" id="PTHR30036:SF7">
    <property type="entry name" value="ABC TRANSPORTER PERIPLASMIC-BINDING PROTEIN YPHF"/>
    <property type="match status" value="1"/>
</dbReference>
<dbReference type="OrthoDB" id="257716at2"/>
<protein>
    <submittedName>
        <fullName evidence="4">Sugar ABC transporter substrate-binding protein</fullName>
    </submittedName>
</protein>
<dbReference type="InterPro" id="IPR006311">
    <property type="entry name" value="TAT_signal"/>
</dbReference>
<dbReference type="Proteomes" id="UP000295244">
    <property type="component" value="Unassembled WGS sequence"/>
</dbReference>
<comment type="similarity">
    <text evidence="2">Belongs to the bacterial solute-binding protein 2 family.</text>
</comment>
<proteinExistence type="inferred from homology"/>
<dbReference type="Gene3D" id="3.40.50.2300">
    <property type="match status" value="2"/>
</dbReference>
<dbReference type="SUPFAM" id="SSF53822">
    <property type="entry name" value="Periplasmic binding protein-like I"/>
    <property type="match status" value="1"/>
</dbReference>
<dbReference type="RefSeq" id="WP_132692846.1">
    <property type="nucleotide sequence ID" value="NZ_SKBU01000038.1"/>
</dbReference>
<comment type="subcellular location">
    <subcellularLocation>
        <location evidence="1">Cell envelope</location>
    </subcellularLocation>
</comment>
<gene>
    <name evidence="4" type="ORF">E0L93_14790</name>
</gene>
<accession>A0A4R1B9V4</accession>
<dbReference type="CDD" id="cd19965">
    <property type="entry name" value="PBP1_ABC_sugar_binding-like"/>
    <property type="match status" value="1"/>
</dbReference>
<name>A0A4R1B9V4_9ACTN</name>
<dbReference type="InterPro" id="IPR025997">
    <property type="entry name" value="SBP_2_dom"/>
</dbReference>
<evidence type="ECO:0000256" key="1">
    <source>
        <dbReference type="ARBA" id="ARBA00004196"/>
    </source>
</evidence>
<evidence type="ECO:0000256" key="2">
    <source>
        <dbReference type="ARBA" id="ARBA00007639"/>
    </source>
</evidence>
<dbReference type="PROSITE" id="PS51318">
    <property type="entry name" value="TAT"/>
    <property type="match status" value="1"/>
</dbReference>
<dbReference type="InterPro" id="IPR050555">
    <property type="entry name" value="Bact_Solute-Bind_Prot2"/>
</dbReference>
<dbReference type="GO" id="GO:0030246">
    <property type="term" value="F:carbohydrate binding"/>
    <property type="evidence" value="ECO:0007669"/>
    <property type="project" value="TreeGrafter"/>
</dbReference>
<dbReference type="AlphaFoldDB" id="A0A4R1B9V4"/>
<feature type="domain" description="Periplasmic binding protein" evidence="3">
    <location>
        <begin position="55"/>
        <end position="304"/>
    </location>
</feature>